<dbReference type="SUPFAM" id="SSF50249">
    <property type="entry name" value="Nucleic acid-binding proteins"/>
    <property type="match status" value="1"/>
</dbReference>
<accession>A0ABR1FUH9</accession>
<feature type="domain" description="OB" evidence="7">
    <location>
        <begin position="80"/>
        <end position="158"/>
    </location>
</feature>
<comment type="similarity">
    <text evidence="2">Belongs to the replication factor A protein 2 family.</text>
</comment>
<dbReference type="InterPro" id="IPR040260">
    <property type="entry name" value="RFA2-like"/>
</dbReference>
<comment type="subcellular location">
    <subcellularLocation>
        <location evidence="1">Nucleus</location>
    </subcellularLocation>
</comment>
<reference evidence="9 10" key="1">
    <citation type="submission" date="2024-03" db="EMBL/GenBank/DDBJ databases">
        <title>Aureococcus anophagefferens CCMP1851 and Kratosvirus quantuckense: Draft genome of a second virus-susceptible host strain in the model system.</title>
        <authorList>
            <person name="Chase E."/>
            <person name="Truchon A.R."/>
            <person name="Schepens W."/>
            <person name="Wilhelm S.W."/>
        </authorList>
    </citation>
    <scope>NUCLEOTIDE SEQUENCE [LARGE SCALE GENOMIC DNA]</scope>
    <source>
        <strain evidence="9 10">CCMP1851</strain>
    </source>
</reference>
<evidence type="ECO:0000313" key="9">
    <source>
        <dbReference type="EMBL" id="KAK7238966.1"/>
    </source>
</evidence>
<dbReference type="EMBL" id="JBBJCI010000227">
    <property type="protein sequence ID" value="KAK7238966.1"/>
    <property type="molecule type" value="Genomic_DNA"/>
</dbReference>
<dbReference type="PANTHER" id="PTHR13989:SF16">
    <property type="entry name" value="REPLICATION PROTEIN A2"/>
    <property type="match status" value="1"/>
</dbReference>
<dbReference type="Proteomes" id="UP001363151">
    <property type="component" value="Unassembled WGS sequence"/>
</dbReference>
<feature type="compositionally biased region" description="Basic and acidic residues" evidence="6">
    <location>
        <begin position="37"/>
        <end position="46"/>
    </location>
</feature>
<dbReference type="Gene3D" id="1.10.10.10">
    <property type="entry name" value="Winged helix-like DNA-binding domain superfamily/Winged helix DNA-binding domain"/>
    <property type="match status" value="1"/>
</dbReference>
<dbReference type="InterPro" id="IPR014892">
    <property type="entry name" value="RPA_C"/>
</dbReference>
<sequence length="284" mass="30070">MSGYGGYEYEAQNGDAGGGGYAGGGGFLSQSGASQGDKGEKKARDKQSLIPMTIKQVLSATKAAGEDDGFAVDGREVNQVRVVGNILRQDKKETKHVYTIEDQTGMLECTMWVNQEEAGATVEERAEKMVNGSYVCVIGGLKEYNGKLNVSAYDVRPIEDFNEITHHYLEAIYSHAKQTNAIKTGGGGAAAPSSAFGAFNPSGGRVSADAMDTSGDGGMTADQTKVFNFYTTEGTGDEGCNVNSVASSLAMDLNQVKHIVEFLSSEGHLYSTIDDDHHKSTSDA</sequence>
<comment type="caution">
    <text evidence="9">The sequence shown here is derived from an EMBL/GenBank/DDBJ whole genome shotgun (WGS) entry which is preliminary data.</text>
</comment>
<name>A0ABR1FUH9_AURAN</name>
<dbReference type="SUPFAM" id="SSF46785">
    <property type="entry name" value="Winged helix' DNA-binding domain"/>
    <property type="match status" value="1"/>
</dbReference>
<organism evidence="9 10">
    <name type="scientific">Aureococcus anophagefferens</name>
    <name type="common">Harmful bloom alga</name>
    <dbReference type="NCBI Taxonomy" id="44056"/>
    <lineage>
        <taxon>Eukaryota</taxon>
        <taxon>Sar</taxon>
        <taxon>Stramenopiles</taxon>
        <taxon>Ochrophyta</taxon>
        <taxon>Pelagophyceae</taxon>
        <taxon>Pelagomonadales</taxon>
        <taxon>Pelagomonadaceae</taxon>
        <taxon>Aureococcus</taxon>
    </lineage>
</organism>
<dbReference type="InterPro" id="IPR004365">
    <property type="entry name" value="NA-bd_OB_tRNA"/>
</dbReference>
<evidence type="ECO:0000256" key="4">
    <source>
        <dbReference type="ARBA" id="ARBA00023125"/>
    </source>
</evidence>
<evidence type="ECO:0000259" key="7">
    <source>
        <dbReference type="Pfam" id="PF01336"/>
    </source>
</evidence>
<evidence type="ECO:0000256" key="5">
    <source>
        <dbReference type="ARBA" id="ARBA00023242"/>
    </source>
</evidence>
<dbReference type="InterPro" id="IPR014646">
    <property type="entry name" value="Rfa2/RPA32"/>
</dbReference>
<dbReference type="InterPro" id="IPR036390">
    <property type="entry name" value="WH_DNA-bd_sf"/>
</dbReference>
<proteinExistence type="inferred from homology"/>
<feature type="region of interest" description="Disordered" evidence="6">
    <location>
        <begin position="20"/>
        <end position="46"/>
    </location>
</feature>
<dbReference type="InterPro" id="IPR012340">
    <property type="entry name" value="NA-bd_OB-fold"/>
</dbReference>
<dbReference type="Gene3D" id="2.40.50.140">
    <property type="entry name" value="Nucleic acid-binding proteins"/>
    <property type="match status" value="1"/>
</dbReference>
<evidence type="ECO:0000313" key="10">
    <source>
        <dbReference type="Proteomes" id="UP001363151"/>
    </source>
</evidence>
<protein>
    <submittedName>
        <fullName evidence="9">Replication protein A2</fullName>
    </submittedName>
</protein>
<dbReference type="Pfam" id="PF08784">
    <property type="entry name" value="RPA_C"/>
    <property type="match status" value="1"/>
</dbReference>
<evidence type="ECO:0000256" key="1">
    <source>
        <dbReference type="ARBA" id="ARBA00004123"/>
    </source>
</evidence>
<dbReference type="CDD" id="cd04478">
    <property type="entry name" value="RPA2_DBD_D"/>
    <property type="match status" value="1"/>
</dbReference>
<evidence type="ECO:0000259" key="8">
    <source>
        <dbReference type="Pfam" id="PF08784"/>
    </source>
</evidence>
<dbReference type="PIRSF" id="PIRSF036949">
    <property type="entry name" value="RPA32"/>
    <property type="match status" value="1"/>
</dbReference>
<keyword evidence="5" id="KW-0539">Nucleus</keyword>
<evidence type="ECO:0000256" key="3">
    <source>
        <dbReference type="ARBA" id="ARBA00022705"/>
    </source>
</evidence>
<dbReference type="Pfam" id="PF01336">
    <property type="entry name" value="tRNA_anti-codon"/>
    <property type="match status" value="1"/>
</dbReference>
<keyword evidence="3" id="KW-0235">DNA replication</keyword>
<feature type="domain" description="Replication protein A C-terminal" evidence="8">
    <location>
        <begin position="178"/>
        <end position="276"/>
    </location>
</feature>
<keyword evidence="4" id="KW-0238">DNA-binding</keyword>
<evidence type="ECO:0000256" key="6">
    <source>
        <dbReference type="SAM" id="MobiDB-lite"/>
    </source>
</evidence>
<dbReference type="PANTHER" id="PTHR13989">
    <property type="entry name" value="REPLICATION PROTEIN A-RELATED"/>
    <property type="match status" value="1"/>
</dbReference>
<keyword evidence="10" id="KW-1185">Reference proteome</keyword>
<evidence type="ECO:0000256" key="2">
    <source>
        <dbReference type="ARBA" id="ARBA00007815"/>
    </source>
</evidence>
<gene>
    <name evidence="9" type="primary">RPA2</name>
    <name evidence="9" type="ORF">SO694_000263104</name>
</gene>
<dbReference type="InterPro" id="IPR036388">
    <property type="entry name" value="WH-like_DNA-bd_sf"/>
</dbReference>